<evidence type="ECO:0000259" key="1">
    <source>
        <dbReference type="Pfam" id="PF13391"/>
    </source>
</evidence>
<dbReference type="OrthoDB" id="9811869at2"/>
<dbReference type="InterPro" id="IPR003615">
    <property type="entry name" value="HNH_nuc"/>
</dbReference>
<dbReference type="RefSeq" id="WP_150118650.1">
    <property type="nucleotide sequence ID" value="NZ_CP013232.1"/>
</dbReference>
<keyword evidence="2" id="KW-0255">Endonuclease</keyword>
<dbReference type="AlphaFoldDB" id="A0A127P8A5"/>
<reference evidence="2 3" key="1">
    <citation type="submission" date="2015-11" db="EMBL/GenBank/DDBJ databases">
        <title>Exploring the genomic traits of fungus-feeding bacterial genus Collimonas.</title>
        <authorList>
            <person name="Song C."/>
            <person name="Schmidt R."/>
            <person name="de Jager V."/>
            <person name="Krzyzanowska D."/>
            <person name="Jongedijk E."/>
            <person name="Cankar K."/>
            <person name="Beekwilder J."/>
            <person name="van Veen A."/>
            <person name="de Boer W."/>
            <person name="van Veen J.A."/>
            <person name="Garbeva P."/>
        </authorList>
    </citation>
    <scope>NUCLEOTIDE SEQUENCE [LARGE SCALE GENOMIC DNA]</scope>
    <source>
        <strain evidence="2 3">Ter6</strain>
    </source>
</reference>
<dbReference type="Proteomes" id="UP000072421">
    <property type="component" value="Chromosome"/>
</dbReference>
<sequence length="330" mass="37861">MKTQKHGFFLSRVTITDIGYRQKRTIAEQVEPYLRFSNIQIIPSWEQNMRSIQEIFIGEFTDATLAVVQKLRPDDHNLEALESGFTENWPPLAMPTDVFILSLGEVGSKRRKIWAGFIEDIQPSTDYDKRFRFYVDRFRYIGEHDLEVVPDADFYGNGGGGGSRNYASNLRQIGKARPVLKSGDFDGKIPEGATERRLVWVRKNHHRFRDPVWRHWEGRCAVTGANCDGLLVASHIHPWAKCTPQEKTDPNNGLLLSVPLDKLFDRGWISFSDSGEILIKPLLSVQTRSIFGLPKATLRIGRMEKVSAEMQAYLKRHRVFHGFDKTIQSK</sequence>
<name>A0A127P8A5_9BURK</name>
<dbReference type="Pfam" id="PF13391">
    <property type="entry name" value="HNH_2"/>
    <property type="match status" value="1"/>
</dbReference>
<keyword evidence="2" id="KW-0378">Hydrolase</keyword>
<keyword evidence="2" id="KW-0540">Nuclease</keyword>
<accession>A0A127P8A5</accession>
<evidence type="ECO:0000313" key="2">
    <source>
        <dbReference type="EMBL" id="AMO93997.1"/>
    </source>
</evidence>
<evidence type="ECO:0000313" key="3">
    <source>
        <dbReference type="Proteomes" id="UP000072421"/>
    </source>
</evidence>
<protein>
    <submittedName>
        <fullName evidence="2">HNH endonuclease family protein</fullName>
    </submittedName>
</protein>
<gene>
    <name evidence="2" type="ORF">CFter6_1285</name>
</gene>
<dbReference type="EMBL" id="CP013232">
    <property type="protein sequence ID" value="AMO93997.1"/>
    <property type="molecule type" value="Genomic_DNA"/>
</dbReference>
<proteinExistence type="predicted"/>
<feature type="domain" description="HNH nuclease" evidence="1">
    <location>
        <begin position="220"/>
        <end position="271"/>
    </location>
</feature>
<dbReference type="PATRIC" id="fig|158899.10.peg.1296"/>
<organism evidence="2">
    <name type="scientific">Collimonas fungivorans</name>
    <dbReference type="NCBI Taxonomy" id="158899"/>
    <lineage>
        <taxon>Bacteria</taxon>
        <taxon>Pseudomonadati</taxon>
        <taxon>Pseudomonadota</taxon>
        <taxon>Betaproteobacteria</taxon>
        <taxon>Burkholderiales</taxon>
        <taxon>Oxalobacteraceae</taxon>
        <taxon>Collimonas</taxon>
    </lineage>
</organism>
<dbReference type="GO" id="GO:0004519">
    <property type="term" value="F:endonuclease activity"/>
    <property type="evidence" value="ECO:0007669"/>
    <property type="project" value="UniProtKB-KW"/>
</dbReference>